<reference evidence="1" key="1">
    <citation type="journal article" date="2023" name="Phytobiomes J">
        <title>Deciphering the key players within the bacterial microbiota associated with aerial crown gall tumors on rhododendron: Insights into the gallobiome.</title>
        <authorList>
            <person name="Kuzmanovic N."/>
            <person name="Nesme J."/>
            <person name="Wolf J."/>
            <person name="Neumann-Schaal M."/>
            <person name="Petersen J."/>
            <person name="Fernandez-Gnecco G."/>
            <person name="Sproeer C."/>
            <person name="Bunk B."/>
            <person name="Overmann J."/>
            <person name="Sorensen S.J."/>
            <person name="Idczak E."/>
            <person name="Smalla K."/>
        </authorList>
    </citation>
    <scope>NUCLEOTIDE SEQUENCE [LARGE SCALE GENOMIC DNA]</scope>
    <source>
        <strain evidence="1">Rho-14.1</strain>
    </source>
</reference>
<evidence type="ECO:0000313" key="1">
    <source>
        <dbReference type="EMBL" id="MDX8332097.1"/>
    </source>
</evidence>
<comment type="caution">
    <text evidence="1">The sequence shown here is derived from an EMBL/GenBank/DDBJ whole genome shotgun (WGS) entry which is preliminary data.</text>
</comment>
<evidence type="ECO:0000313" key="2">
    <source>
        <dbReference type="Proteomes" id="UP001277561"/>
    </source>
</evidence>
<keyword evidence="2" id="KW-1185">Reference proteome</keyword>
<gene>
    <name evidence="1" type="ORF">RMS29_23055</name>
</gene>
<dbReference type="RefSeq" id="WP_174010507.1">
    <property type="nucleotide sequence ID" value="NZ_CP192769.1"/>
</dbReference>
<organism evidence="1 2">
    <name type="scientific">Agrobacterium rosae</name>
    <dbReference type="NCBI Taxonomy" id="1972867"/>
    <lineage>
        <taxon>Bacteria</taxon>
        <taxon>Pseudomonadati</taxon>
        <taxon>Pseudomonadota</taxon>
        <taxon>Alphaproteobacteria</taxon>
        <taxon>Hyphomicrobiales</taxon>
        <taxon>Rhizobiaceae</taxon>
        <taxon>Rhizobium/Agrobacterium group</taxon>
        <taxon>Agrobacterium</taxon>
    </lineage>
</organism>
<protein>
    <submittedName>
        <fullName evidence="1">Uncharacterized protein</fullName>
    </submittedName>
</protein>
<name>A0ABU4W3V4_9HYPH</name>
<dbReference type="Proteomes" id="UP001277561">
    <property type="component" value="Unassembled WGS sequence"/>
</dbReference>
<sequence>MVVSYSRAFTRSDGWPKLPKELLELYSEDESRIHRRTLELRHKLYAHSDAVNYGVIPFQSDWHTDIQMHPVFELPYEEISAIKAMCRKMILGIKQRMIDIKQSYLIDGHD</sequence>
<dbReference type="EMBL" id="JAVRAD010000014">
    <property type="protein sequence ID" value="MDX8332097.1"/>
    <property type="molecule type" value="Genomic_DNA"/>
</dbReference>
<accession>A0ABU4W3V4</accession>
<proteinExistence type="predicted"/>